<organism evidence="2 3">
    <name type="scientific">Brassica rapa subsp. trilocularis</name>
    <dbReference type="NCBI Taxonomy" id="1813537"/>
    <lineage>
        <taxon>Eukaryota</taxon>
        <taxon>Viridiplantae</taxon>
        <taxon>Streptophyta</taxon>
        <taxon>Embryophyta</taxon>
        <taxon>Tracheophyta</taxon>
        <taxon>Spermatophyta</taxon>
        <taxon>Magnoliopsida</taxon>
        <taxon>eudicotyledons</taxon>
        <taxon>Gunneridae</taxon>
        <taxon>Pentapetalae</taxon>
        <taxon>rosids</taxon>
        <taxon>malvids</taxon>
        <taxon>Brassicales</taxon>
        <taxon>Brassicaceae</taxon>
        <taxon>Brassiceae</taxon>
        <taxon>Brassica</taxon>
    </lineage>
</organism>
<feature type="domain" description="RNase H type-1" evidence="1">
    <location>
        <begin position="20"/>
        <end position="91"/>
    </location>
</feature>
<evidence type="ECO:0000313" key="3">
    <source>
        <dbReference type="Proteomes" id="UP000823674"/>
    </source>
</evidence>
<proteinExistence type="predicted"/>
<dbReference type="Pfam" id="PF13456">
    <property type="entry name" value="RVT_3"/>
    <property type="match status" value="1"/>
</dbReference>
<gene>
    <name evidence="2" type="primary">A07p012480.1_BraROA</name>
    <name evidence="2" type="ORF">IGI04_026432</name>
</gene>
<evidence type="ECO:0000313" key="2">
    <source>
        <dbReference type="EMBL" id="KAG5378590.1"/>
    </source>
</evidence>
<dbReference type="Gene3D" id="3.30.420.10">
    <property type="entry name" value="Ribonuclease H-like superfamily/Ribonuclease H"/>
    <property type="match status" value="1"/>
</dbReference>
<name>A0ABQ7KYP8_BRACM</name>
<reference evidence="2 3" key="1">
    <citation type="submission" date="2021-03" db="EMBL/GenBank/DDBJ databases">
        <authorList>
            <person name="King G.J."/>
            <person name="Bancroft I."/>
            <person name="Baten A."/>
            <person name="Bloomfield J."/>
            <person name="Borpatragohain P."/>
            <person name="He Z."/>
            <person name="Irish N."/>
            <person name="Irwin J."/>
            <person name="Liu K."/>
            <person name="Mauleon R.P."/>
            <person name="Moore J."/>
            <person name="Morris R."/>
            <person name="Ostergaard L."/>
            <person name="Wang B."/>
            <person name="Wells R."/>
        </authorList>
    </citation>
    <scope>NUCLEOTIDE SEQUENCE [LARGE SCALE GENOMIC DNA]</scope>
    <source>
        <strain evidence="2">R-o-18</strain>
        <tissue evidence="2">Leaf</tissue>
    </source>
</reference>
<dbReference type="InterPro" id="IPR036397">
    <property type="entry name" value="RNaseH_sf"/>
</dbReference>
<dbReference type="InterPro" id="IPR002156">
    <property type="entry name" value="RNaseH_domain"/>
</dbReference>
<keyword evidence="3" id="KW-1185">Reference proteome</keyword>
<dbReference type="EMBL" id="JADBGQ010000009">
    <property type="protein sequence ID" value="KAG5378590.1"/>
    <property type="molecule type" value="Genomic_DNA"/>
</dbReference>
<protein>
    <recommendedName>
        <fullName evidence="1">RNase H type-1 domain-containing protein</fullName>
    </recommendedName>
</protein>
<accession>A0ABQ7KYP8</accession>
<evidence type="ECO:0000259" key="1">
    <source>
        <dbReference type="Pfam" id="PF13456"/>
    </source>
</evidence>
<dbReference type="Proteomes" id="UP000823674">
    <property type="component" value="Chromosome A07"/>
</dbReference>
<sequence length="99" mass="11084">MRRGTNQRKKADSTQPFVNSLIVAEALALRLGLIAAVNVDLTSIKMISDNSTLIRAINNDMHAKEIYEIVQDIQQISSVFVDISFSLIFPDFTSRKLIC</sequence>
<comment type="caution">
    <text evidence="2">The sequence shown here is derived from an EMBL/GenBank/DDBJ whole genome shotgun (WGS) entry which is preliminary data.</text>
</comment>